<gene>
    <name evidence="1" type="ORF">MRB53_013116</name>
</gene>
<comment type="caution">
    <text evidence="1">The sequence shown here is derived from an EMBL/GenBank/DDBJ whole genome shotgun (WGS) entry which is preliminary data.</text>
</comment>
<accession>A0ACC2K730</accession>
<dbReference type="EMBL" id="CM056812">
    <property type="protein sequence ID" value="KAJ8616930.1"/>
    <property type="molecule type" value="Genomic_DNA"/>
</dbReference>
<organism evidence="1 2">
    <name type="scientific">Persea americana</name>
    <name type="common">Avocado</name>
    <dbReference type="NCBI Taxonomy" id="3435"/>
    <lineage>
        <taxon>Eukaryota</taxon>
        <taxon>Viridiplantae</taxon>
        <taxon>Streptophyta</taxon>
        <taxon>Embryophyta</taxon>
        <taxon>Tracheophyta</taxon>
        <taxon>Spermatophyta</taxon>
        <taxon>Magnoliopsida</taxon>
        <taxon>Magnoliidae</taxon>
        <taxon>Laurales</taxon>
        <taxon>Lauraceae</taxon>
        <taxon>Persea</taxon>
    </lineage>
</organism>
<name>A0ACC2K730_PERAE</name>
<evidence type="ECO:0000313" key="2">
    <source>
        <dbReference type="Proteomes" id="UP001234297"/>
    </source>
</evidence>
<proteinExistence type="predicted"/>
<dbReference type="Proteomes" id="UP001234297">
    <property type="component" value="Chromosome 4"/>
</dbReference>
<sequence>MARRRNNADGDRTAALDRGGGRFQGFQKTRAATSGGKKGVSEDESSDERPKKGGAVDFPPSSTQATGDDDDRSREPKFGFSVSLQRSDLLCLLRSIRSGAGPTSRSYGLQIKNRDQICNSS</sequence>
<reference evidence="1 2" key="1">
    <citation type="journal article" date="2022" name="Hortic Res">
        <title>A haplotype resolved chromosomal level avocado genome allows analysis of novel avocado genes.</title>
        <authorList>
            <person name="Nath O."/>
            <person name="Fletcher S.J."/>
            <person name="Hayward A."/>
            <person name="Shaw L.M."/>
            <person name="Masouleh A.K."/>
            <person name="Furtado A."/>
            <person name="Henry R.J."/>
            <person name="Mitter N."/>
        </authorList>
    </citation>
    <scope>NUCLEOTIDE SEQUENCE [LARGE SCALE GENOMIC DNA]</scope>
    <source>
        <strain evidence="2">cv. Hass</strain>
    </source>
</reference>
<evidence type="ECO:0000313" key="1">
    <source>
        <dbReference type="EMBL" id="KAJ8616930.1"/>
    </source>
</evidence>
<keyword evidence="2" id="KW-1185">Reference proteome</keyword>
<protein>
    <submittedName>
        <fullName evidence="1">Uncharacterized protein</fullName>
    </submittedName>
</protein>